<organism evidence="2 3">
    <name type="scientific">Tanacetum coccineum</name>
    <dbReference type="NCBI Taxonomy" id="301880"/>
    <lineage>
        <taxon>Eukaryota</taxon>
        <taxon>Viridiplantae</taxon>
        <taxon>Streptophyta</taxon>
        <taxon>Embryophyta</taxon>
        <taxon>Tracheophyta</taxon>
        <taxon>Spermatophyta</taxon>
        <taxon>Magnoliopsida</taxon>
        <taxon>eudicotyledons</taxon>
        <taxon>Gunneridae</taxon>
        <taxon>Pentapetalae</taxon>
        <taxon>asterids</taxon>
        <taxon>campanulids</taxon>
        <taxon>Asterales</taxon>
        <taxon>Asteraceae</taxon>
        <taxon>Asteroideae</taxon>
        <taxon>Anthemideae</taxon>
        <taxon>Anthemidinae</taxon>
        <taxon>Tanacetum</taxon>
    </lineage>
</organism>
<reference evidence="2" key="2">
    <citation type="submission" date="2022-01" db="EMBL/GenBank/DDBJ databases">
        <authorList>
            <person name="Yamashiro T."/>
            <person name="Shiraishi A."/>
            <person name="Satake H."/>
            <person name="Nakayama K."/>
        </authorList>
    </citation>
    <scope>NUCLEOTIDE SEQUENCE</scope>
</reference>
<feature type="domain" description="Integrase catalytic" evidence="1">
    <location>
        <begin position="232"/>
        <end position="419"/>
    </location>
</feature>
<proteinExistence type="predicted"/>
<evidence type="ECO:0000259" key="1">
    <source>
        <dbReference type="PROSITE" id="PS50994"/>
    </source>
</evidence>
<name>A0ABQ5BH99_9ASTR</name>
<dbReference type="Pfam" id="PF17921">
    <property type="entry name" value="Integrase_H2C2"/>
    <property type="match status" value="1"/>
</dbReference>
<dbReference type="PANTHER" id="PTHR34072:SF52">
    <property type="entry name" value="RIBONUCLEASE H"/>
    <property type="match status" value="1"/>
</dbReference>
<dbReference type="Gene3D" id="3.30.420.10">
    <property type="entry name" value="Ribonuclease H-like superfamily/Ribonuclease H"/>
    <property type="match status" value="1"/>
</dbReference>
<protein>
    <submittedName>
        <fullName evidence="2">Reverse transcriptase domain-containing protein</fullName>
    </submittedName>
</protein>
<dbReference type="CDD" id="cd09274">
    <property type="entry name" value="RNase_HI_RT_Ty3"/>
    <property type="match status" value="1"/>
</dbReference>
<comment type="caution">
    <text evidence="2">The sequence shown here is derived from an EMBL/GenBank/DDBJ whole genome shotgun (WGS) entry which is preliminary data.</text>
</comment>
<dbReference type="InterPro" id="IPR036397">
    <property type="entry name" value="RNaseH_sf"/>
</dbReference>
<keyword evidence="2" id="KW-0548">Nucleotidyltransferase</keyword>
<dbReference type="PROSITE" id="PS50994">
    <property type="entry name" value="INTEGRASE"/>
    <property type="match status" value="1"/>
</dbReference>
<feature type="non-terminal residue" evidence="2">
    <location>
        <position position="1"/>
    </location>
</feature>
<dbReference type="EMBL" id="BQNB010013243">
    <property type="protein sequence ID" value="GJT13609.1"/>
    <property type="molecule type" value="Genomic_DNA"/>
</dbReference>
<keyword evidence="2" id="KW-0695">RNA-directed DNA polymerase</keyword>
<dbReference type="SUPFAM" id="SSF56672">
    <property type="entry name" value="DNA/RNA polymerases"/>
    <property type="match status" value="1"/>
</dbReference>
<dbReference type="Gene3D" id="1.10.340.70">
    <property type="match status" value="1"/>
</dbReference>
<dbReference type="InterPro" id="IPR043502">
    <property type="entry name" value="DNA/RNA_pol_sf"/>
</dbReference>
<accession>A0ABQ5BH99</accession>
<dbReference type="InterPro" id="IPR001584">
    <property type="entry name" value="Integrase_cat-core"/>
</dbReference>
<dbReference type="InterPro" id="IPR041577">
    <property type="entry name" value="RT_RNaseH_2"/>
</dbReference>
<dbReference type="InterPro" id="IPR041588">
    <property type="entry name" value="Integrase_H2C2"/>
</dbReference>
<dbReference type="PANTHER" id="PTHR34072">
    <property type="entry name" value="ENZYMATIC POLYPROTEIN-RELATED"/>
    <property type="match status" value="1"/>
</dbReference>
<sequence>VQFLGHVINGDGIHVDPSNIEAIAKSLTILTQKSKTYDWGEEQERAFQTLKDKLCNAPVLALPDGPEDFVVYYDASCQGLGCALMQRGKVIAYASRQLKIHEKNYTTHDLELELNMRQRRWIELFSDYDCEIRYHPGKANVVADALSRKERIKSKRVRAMNMTIQSSNKDMILTAQSEASEVVNAPAEMLRGLDEQMERMSDGALYYLDQIWAHLTGDVRTLIMDKANKSKYSVHPGAYKMYYDLRDMYSWPGMKKDIALYVSKCLTCSKIKDEHHRTSSGHDSIWVIINRLTNSVHFLPMHEDYKMDRLARLYLNEIVARHDVPILIISDRDGCFTSMFWQSMQEALGTQLDISTTYHPQNDGQIEHPIQTLEDMLRACVLNFSGSWDVHLPLVEFSYNNSYHSSIRCASFEVLYGRKCRSSILWEEIGEGQLIGLEIVQEL</sequence>
<evidence type="ECO:0000313" key="2">
    <source>
        <dbReference type="EMBL" id="GJT13609.1"/>
    </source>
</evidence>
<dbReference type="GO" id="GO:0003964">
    <property type="term" value="F:RNA-directed DNA polymerase activity"/>
    <property type="evidence" value="ECO:0007669"/>
    <property type="project" value="UniProtKB-KW"/>
</dbReference>
<keyword evidence="3" id="KW-1185">Reference proteome</keyword>
<dbReference type="Gene3D" id="3.30.70.270">
    <property type="match status" value="1"/>
</dbReference>
<evidence type="ECO:0000313" key="3">
    <source>
        <dbReference type="Proteomes" id="UP001151760"/>
    </source>
</evidence>
<keyword evidence="2" id="KW-0808">Transferase</keyword>
<reference evidence="2" key="1">
    <citation type="journal article" date="2022" name="Int. J. Mol. Sci.">
        <title>Draft Genome of Tanacetum Coccineum: Genomic Comparison of Closely Related Tanacetum-Family Plants.</title>
        <authorList>
            <person name="Yamashiro T."/>
            <person name="Shiraishi A."/>
            <person name="Nakayama K."/>
            <person name="Satake H."/>
        </authorList>
    </citation>
    <scope>NUCLEOTIDE SEQUENCE</scope>
</reference>
<dbReference type="Pfam" id="PF17919">
    <property type="entry name" value="RT_RNaseH_2"/>
    <property type="match status" value="1"/>
</dbReference>
<dbReference type="InterPro" id="IPR043128">
    <property type="entry name" value="Rev_trsase/Diguanyl_cyclase"/>
</dbReference>
<dbReference type="Proteomes" id="UP001151760">
    <property type="component" value="Unassembled WGS sequence"/>
</dbReference>
<dbReference type="SUPFAM" id="SSF53098">
    <property type="entry name" value="Ribonuclease H-like"/>
    <property type="match status" value="1"/>
</dbReference>
<dbReference type="InterPro" id="IPR012337">
    <property type="entry name" value="RNaseH-like_sf"/>
</dbReference>
<gene>
    <name evidence="2" type="ORF">Tco_0860651</name>
</gene>